<proteinExistence type="predicted"/>
<dbReference type="Gene3D" id="4.10.410.10">
    <property type="entry name" value="Pancreatic trypsin inhibitor Kunitz domain"/>
    <property type="match status" value="1"/>
</dbReference>
<dbReference type="InterPro" id="IPR036880">
    <property type="entry name" value="Kunitz_BPTI_sf"/>
</dbReference>
<dbReference type="Gene3D" id="2.10.70.10">
    <property type="entry name" value="Complement Module, domain 1"/>
    <property type="match status" value="1"/>
</dbReference>
<reference evidence="7" key="2">
    <citation type="submission" date="2025-08" db="UniProtKB">
        <authorList>
            <consortium name="RefSeq"/>
        </authorList>
    </citation>
    <scope>IDENTIFICATION</scope>
    <source>
        <tissue evidence="7">Whole sample</tissue>
    </source>
</reference>
<evidence type="ECO:0000313" key="7">
    <source>
        <dbReference type="RefSeq" id="XP_022319759.1"/>
    </source>
</evidence>
<dbReference type="PRINTS" id="PR00759">
    <property type="entry name" value="BASICPTASE"/>
</dbReference>
<evidence type="ECO:0000256" key="1">
    <source>
        <dbReference type="ARBA" id="ARBA00022690"/>
    </source>
</evidence>
<dbReference type="PANTHER" id="PTHR46751">
    <property type="entry name" value="EPPIN"/>
    <property type="match status" value="1"/>
</dbReference>
<keyword evidence="3" id="KW-1015">Disulfide bond</keyword>
<dbReference type="PANTHER" id="PTHR46751:SF1">
    <property type="entry name" value="WAP FOUR-DISULFIDE CORE DOMAIN PROTEIN 6A"/>
    <property type="match status" value="1"/>
</dbReference>
<gene>
    <name evidence="7" type="primary">LOC111122330</name>
</gene>
<dbReference type="FunFam" id="4.10.410.10:FF:000015">
    <property type="entry name" value="WAP four-disulfide core domain 6A"/>
    <property type="match status" value="1"/>
</dbReference>
<dbReference type="Pfam" id="PF00014">
    <property type="entry name" value="Kunitz_BPTI"/>
    <property type="match status" value="1"/>
</dbReference>
<evidence type="ECO:0000256" key="3">
    <source>
        <dbReference type="ARBA" id="ARBA00023157"/>
    </source>
</evidence>
<dbReference type="GO" id="GO:0004867">
    <property type="term" value="F:serine-type endopeptidase inhibitor activity"/>
    <property type="evidence" value="ECO:0007669"/>
    <property type="project" value="UniProtKB-KW"/>
</dbReference>
<evidence type="ECO:0000256" key="2">
    <source>
        <dbReference type="ARBA" id="ARBA00022900"/>
    </source>
</evidence>
<reference evidence="6" key="1">
    <citation type="submission" date="2024-06" db="UniProtKB">
        <authorList>
            <consortium name="RefSeq"/>
        </authorList>
    </citation>
    <scope>NUCLEOTIDE SEQUENCE [LARGE SCALE GENOMIC DNA]</scope>
</reference>
<keyword evidence="1 7" id="KW-0646">Protease inhibitor</keyword>
<sequence length="120" mass="13855">MKTLILILVIAASGLGNLNVPRFGCYYKGQHYDQGESFPAGDGCNTCTCRSYDNVVCTYRDCGYVCSLPQETGTCYGYFRRWWYNWATNRCEIFIYGGCQGNANNFRTKEACYRRCKRRH</sequence>
<keyword evidence="4" id="KW-0732">Signal</keyword>
<dbReference type="SUPFAM" id="SSF57362">
    <property type="entry name" value="BPTI-like"/>
    <property type="match status" value="1"/>
</dbReference>
<feature type="domain" description="BPTI/Kunitz inhibitor" evidence="5">
    <location>
        <begin position="66"/>
        <end position="116"/>
    </location>
</feature>
<dbReference type="KEGG" id="cvn:111122330"/>
<dbReference type="SMART" id="SM00131">
    <property type="entry name" value="KU"/>
    <property type="match status" value="1"/>
</dbReference>
<organism evidence="6 7">
    <name type="scientific">Crassostrea virginica</name>
    <name type="common">Eastern oyster</name>
    <dbReference type="NCBI Taxonomy" id="6565"/>
    <lineage>
        <taxon>Eukaryota</taxon>
        <taxon>Metazoa</taxon>
        <taxon>Spiralia</taxon>
        <taxon>Lophotrochozoa</taxon>
        <taxon>Mollusca</taxon>
        <taxon>Bivalvia</taxon>
        <taxon>Autobranchia</taxon>
        <taxon>Pteriomorphia</taxon>
        <taxon>Ostreida</taxon>
        <taxon>Ostreoidea</taxon>
        <taxon>Ostreidae</taxon>
        <taxon>Crassostrea</taxon>
    </lineage>
</organism>
<feature type="chain" id="PRO_5034529311" evidence="4">
    <location>
        <begin position="17"/>
        <end position="120"/>
    </location>
</feature>
<keyword evidence="6" id="KW-1185">Reference proteome</keyword>
<dbReference type="PROSITE" id="PS00280">
    <property type="entry name" value="BPTI_KUNITZ_1"/>
    <property type="match status" value="1"/>
</dbReference>
<dbReference type="RefSeq" id="XP_022319759.1">
    <property type="nucleotide sequence ID" value="XM_022464051.1"/>
</dbReference>
<dbReference type="InterPro" id="IPR051388">
    <property type="entry name" value="Serpin_venom_toxin"/>
</dbReference>
<evidence type="ECO:0000259" key="5">
    <source>
        <dbReference type="PROSITE" id="PS50279"/>
    </source>
</evidence>
<dbReference type="GeneID" id="111122330"/>
<accession>A0A8B8CWZ7</accession>
<dbReference type="PROSITE" id="PS50279">
    <property type="entry name" value="BPTI_KUNITZ_2"/>
    <property type="match status" value="1"/>
</dbReference>
<name>A0A8B8CWZ7_CRAVI</name>
<dbReference type="Proteomes" id="UP000694844">
    <property type="component" value="Chromosome 1"/>
</dbReference>
<dbReference type="InterPro" id="IPR002223">
    <property type="entry name" value="Kunitz_BPTI"/>
</dbReference>
<dbReference type="AlphaFoldDB" id="A0A8B8CWZ7"/>
<evidence type="ECO:0000256" key="4">
    <source>
        <dbReference type="SAM" id="SignalP"/>
    </source>
</evidence>
<protein>
    <submittedName>
        <fullName evidence="7">Kunitz-type serine protease inhibitor BmKTT-2-like</fullName>
    </submittedName>
</protein>
<dbReference type="CDD" id="cd00109">
    <property type="entry name" value="Kunitz-type"/>
    <property type="match status" value="1"/>
</dbReference>
<evidence type="ECO:0000313" key="6">
    <source>
        <dbReference type="Proteomes" id="UP000694844"/>
    </source>
</evidence>
<feature type="signal peptide" evidence="4">
    <location>
        <begin position="1"/>
        <end position="16"/>
    </location>
</feature>
<keyword evidence="2 7" id="KW-0722">Serine protease inhibitor</keyword>
<dbReference type="InterPro" id="IPR020901">
    <property type="entry name" value="Prtase_inh_Kunz-CS"/>
</dbReference>
<dbReference type="OrthoDB" id="5950222at2759"/>